<dbReference type="PRINTS" id="PR02000">
    <property type="entry name" value="GCR1PLANT"/>
</dbReference>
<dbReference type="AlphaFoldDB" id="A0A1R2CWP8"/>
<dbReference type="PROSITE" id="PS50261">
    <property type="entry name" value="G_PROTEIN_RECEP_F2_4"/>
    <property type="match status" value="1"/>
</dbReference>
<keyword evidence="4" id="KW-0297">G-protein coupled receptor</keyword>
<dbReference type="GO" id="GO:0005886">
    <property type="term" value="C:plasma membrane"/>
    <property type="evidence" value="ECO:0007669"/>
    <property type="project" value="TreeGrafter"/>
</dbReference>
<dbReference type="GO" id="GO:0007189">
    <property type="term" value="P:adenylate cyclase-activating G protein-coupled receptor signaling pathway"/>
    <property type="evidence" value="ECO:0007669"/>
    <property type="project" value="TreeGrafter"/>
</dbReference>
<dbReference type="Proteomes" id="UP000187209">
    <property type="component" value="Unassembled WGS sequence"/>
</dbReference>
<evidence type="ECO:0000313" key="10">
    <source>
        <dbReference type="EMBL" id="OMJ93416.1"/>
    </source>
</evidence>
<dbReference type="Pfam" id="PF00002">
    <property type="entry name" value="7tm_2"/>
    <property type="match status" value="1"/>
</dbReference>
<evidence type="ECO:0000256" key="5">
    <source>
        <dbReference type="ARBA" id="ARBA00023136"/>
    </source>
</evidence>
<evidence type="ECO:0000256" key="1">
    <source>
        <dbReference type="ARBA" id="ARBA00004141"/>
    </source>
</evidence>
<gene>
    <name evidence="10" type="ORF">SteCoe_3663</name>
</gene>
<evidence type="ECO:0000256" key="3">
    <source>
        <dbReference type="ARBA" id="ARBA00022989"/>
    </source>
</evidence>
<comment type="subcellular location">
    <subcellularLocation>
        <location evidence="1">Membrane</location>
        <topology evidence="1">Multi-pass membrane protein</topology>
    </subcellularLocation>
</comment>
<dbReference type="GO" id="GO:0004930">
    <property type="term" value="F:G protein-coupled receptor activity"/>
    <property type="evidence" value="ECO:0007669"/>
    <property type="project" value="UniProtKB-KW"/>
</dbReference>
<dbReference type="PANTHER" id="PTHR23112">
    <property type="entry name" value="G PROTEIN-COUPLED RECEPTOR 157-RELATED"/>
    <property type="match status" value="1"/>
</dbReference>
<feature type="transmembrane region" description="Helical" evidence="8">
    <location>
        <begin position="153"/>
        <end position="172"/>
    </location>
</feature>
<proteinExistence type="predicted"/>
<dbReference type="InterPro" id="IPR022343">
    <property type="entry name" value="GCR1-cAMP_receptor"/>
</dbReference>
<dbReference type="GO" id="GO:0007166">
    <property type="term" value="P:cell surface receptor signaling pathway"/>
    <property type="evidence" value="ECO:0007669"/>
    <property type="project" value="InterPro"/>
</dbReference>
<feature type="transmembrane region" description="Helical" evidence="8">
    <location>
        <begin position="78"/>
        <end position="102"/>
    </location>
</feature>
<organism evidence="10 11">
    <name type="scientific">Stentor coeruleus</name>
    <dbReference type="NCBI Taxonomy" id="5963"/>
    <lineage>
        <taxon>Eukaryota</taxon>
        <taxon>Sar</taxon>
        <taxon>Alveolata</taxon>
        <taxon>Ciliophora</taxon>
        <taxon>Postciliodesmatophora</taxon>
        <taxon>Heterotrichea</taxon>
        <taxon>Heterotrichida</taxon>
        <taxon>Stentoridae</taxon>
        <taxon>Stentor</taxon>
    </lineage>
</organism>
<feature type="transmembrane region" description="Helical" evidence="8">
    <location>
        <begin position="223"/>
        <end position="243"/>
    </location>
</feature>
<dbReference type="PANTHER" id="PTHR23112:SF0">
    <property type="entry name" value="TRANSMEMBRANE PROTEIN 116"/>
    <property type="match status" value="1"/>
</dbReference>
<dbReference type="SUPFAM" id="SSF81321">
    <property type="entry name" value="Family A G protein-coupled receptor-like"/>
    <property type="match status" value="1"/>
</dbReference>
<feature type="transmembrane region" description="Helical" evidence="8">
    <location>
        <begin position="40"/>
        <end position="58"/>
    </location>
</feature>
<evidence type="ECO:0000259" key="9">
    <source>
        <dbReference type="PROSITE" id="PS50261"/>
    </source>
</evidence>
<dbReference type="InterPro" id="IPR022340">
    <property type="entry name" value="GPCR_GCR1_put"/>
</dbReference>
<dbReference type="PROSITE" id="PS51257">
    <property type="entry name" value="PROKAR_LIPOPROTEIN"/>
    <property type="match status" value="1"/>
</dbReference>
<feature type="transmembrane region" description="Helical" evidence="8">
    <location>
        <begin position="114"/>
        <end position="133"/>
    </location>
</feature>
<evidence type="ECO:0000256" key="4">
    <source>
        <dbReference type="ARBA" id="ARBA00023040"/>
    </source>
</evidence>
<keyword evidence="7" id="KW-0807">Transducer</keyword>
<keyword evidence="6" id="KW-0675">Receptor</keyword>
<protein>
    <recommendedName>
        <fullName evidence="9">G-protein coupled receptors family 2 profile 2 domain-containing protein</fullName>
    </recommendedName>
</protein>
<dbReference type="InterPro" id="IPR017981">
    <property type="entry name" value="GPCR_2-like_7TM"/>
</dbReference>
<evidence type="ECO:0000256" key="6">
    <source>
        <dbReference type="ARBA" id="ARBA00023170"/>
    </source>
</evidence>
<evidence type="ECO:0000256" key="8">
    <source>
        <dbReference type="SAM" id="Phobius"/>
    </source>
</evidence>
<name>A0A1R2CWP8_9CILI</name>
<accession>A0A1R2CWP8</accession>
<sequence length="275" mass="32200">MEESREKIVYIVIVVANGLSIISCLFIISIYILAKDLRVYAFKLVIILCIIDTLKSSSMILPTYNLKSDDFLCKVQAIFLQFFTLASFMMTFITGLTLYMCITVKNRDKLDLNYIYGIIVLGFPLIATVIPWFYDEFEKDTVWCWIAKRPIYWRIVTFYGPLWVLNLINLWVYFKVISKLKAEEHINLRRLRVFPLILIICYLPATIERSLEIFGYDDDFTLILTMCLGDGLLGLINAISYGLTDNVKSFIYKDLCKKRKLSYQELLKYEYNTPE</sequence>
<evidence type="ECO:0000256" key="7">
    <source>
        <dbReference type="ARBA" id="ARBA00023224"/>
    </source>
</evidence>
<dbReference type="InterPro" id="IPR000832">
    <property type="entry name" value="GPCR_2_secretin-like"/>
</dbReference>
<feature type="transmembrane region" description="Helical" evidence="8">
    <location>
        <begin position="193"/>
        <end position="211"/>
    </location>
</feature>
<keyword evidence="3 8" id="KW-1133">Transmembrane helix</keyword>
<reference evidence="10 11" key="1">
    <citation type="submission" date="2016-11" db="EMBL/GenBank/DDBJ databases">
        <title>The macronuclear genome of Stentor coeruleus: a giant cell with tiny introns.</title>
        <authorList>
            <person name="Slabodnick M."/>
            <person name="Ruby J.G."/>
            <person name="Reiff S.B."/>
            <person name="Swart E.C."/>
            <person name="Gosai S."/>
            <person name="Prabakaran S."/>
            <person name="Witkowska E."/>
            <person name="Larue G.E."/>
            <person name="Fisher S."/>
            <person name="Freeman R.M."/>
            <person name="Gunawardena J."/>
            <person name="Chu W."/>
            <person name="Stover N.A."/>
            <person name="Gregory B.D."/>
            <person name="Nowacki M."/>
            <person name="Derisi J."/>
            <person name="Roy S.W."/>
            <person name="Marshall W.F."/>
            <person name="Sood P."/>
        </authorList>
    </citation>
    <scope>NUCLEOTIDE SEQUENCE [LARGE SCALE GENOMIC DNA]</scope>
    <source>
        <strain evidence="10">WM001</strain>
    </source>
</reference>
<keyword evidence="2 8" id="KW-0812">Transmembrane</keyword>
<dbReference type="OrthoDB" id="299724at2759"/>
<dbReference type="PRINTS" id="PR02001">
    <property type="entry name" value="GCR1CAMPR"/>
</dbReference>
<evidence type="ECO:0000313" key="11">
    <source>
        <dbReference type="Proteomes" id="UP000187209"/>
    </source>
</evidence>
<dbReference type="EMBL" id="MPUH01000043">
    <property type="protein sequence ID" value="OMJ93416.1"/>
    <property type="molecule type" value="Genomic_DNA"/>
</dbReference>
<comment type="caution">
    <text evidence="10">The sequence shown here is derived from an EMBL/GenBank/DDBJ whole genome shotgun (WGS) entry which is preliminary data.</text>
</comment>
<dbReference type="Gene3D" id="1.20.1070.10">
    <property type="entry name" value="Rhodopsin 7-helix transmembrane proteins"/>
    <property type="match status" value="1"/>
</dbReference>
<keyword evidence="5 8" id="KW-0472">Membrane</keyword>
<feature type="domain" description="G-protein coupled receptors family 2 profile 2" evidence="9">
    <location>
        <begin position="9"/>
        <end position="180"/>
    </location>
</feature>
<feature type="transmembrane region" description="Helical" evidence="8">
    <location>
        <begin position="12"/>
        <end position="33"/>
    </location>
</feature>
<keyword evidence="11" id="KW-1185">Reference proteome</keyword>
<evidence type="ECO:0000256" key="2">
    <source>
        <dbReference type="ARBA" id="ARBA00022692"/>
    </source>
</evidence>